<dbReference type="Gene3D" id="3.40.50.720">
    <property type="entry name" value="NAD(P)-binding Rossmann-like Domain"/>
    <property type="match status" value="1"/>
</dbReference>
<evidence type="ECO:0000256" key="9">
    <source>
        <dbReference type="ARBA" id="ARBA00023128"/>
    </source>
</evidence>
<keyword evidence="10" id="KW-0275">Fatty acid biosynthesis</keyword>
<evidence type="ECO:0000256" key="1">
    <source>
        <dbReference type="ARBA" id="ARBA00004173"/>
    </source>
</evidence>
<dbReference type="EC" id="1.3.1.104" evidence="11"/>
<dbReference type="InterPro" id="IPR011032">
    <property type="entry name" value="GroES-like_sf"/>
</dbReference>
<dbReference type="Pfam" id="PF08240">
    <property type="entry name" value="ADH_N"/>
    <property type="match status" value="1"/>
</dbReference>
<dbReference type="CDD" id="cd08290">
    <property type="entry name" value="ETR"/>
    <property type="match status" value="1"/>
</dbReference>
<evidence type="ECO:0000256" key="5">
    <source>
        <dbReference type="ARBA" id="ARBA00022857"/>
    </source>
</evidence>
<accession>A0A7S3XDW2</accession>
<protein>
    <recommendedName>
        <fullName evidence="11">enoyl-[acyl-carrier-protein] reductase</fullName>
        <ecNumber evidence="11">1.3.1.104</ecNumber>
    </recommendedName>
</protein>
<dbReference type="InterPro" id="IPR051034">
    <property type="entry name" value="Mito_Enoyl-ACP_Reductase"/>
</dbReference>
<evidence type="ECO:0000259" key="13">
    <source>
        <dbReference type="PROSITE" id="PS50076"/>
    </source>
</evidence>
<dbReference type="Pfam" id="PF00107">
    <property type="entry name" value="ADH_zinc_N"/>
    <property type="match status" value="1"/>
</dbReference>
<dbReference type="InterPro" id="IPR020843">
    <property type="entry name" value="ER"/>
</dbReference>
<reference evidence="14" key="1">
    <citation type="submission" date="2021-01" db="EMBL/GenBank/DDBJ databases">
        <authorList>
            <person name="Corre E."/>
            <person name="Pelletier E."/>
            <person name="Niang G."/>
            <person name="Scheremetjew M."/>
            <person name="Finn R."/>
            <person name="Kale V."/>
            <person name="Holt S."/>
            <person name="Cochrane G."/>
            <person name="Meng A."/>
            <person name="Brown T."/>
            <person name="Cohen L."/>
        </authorList>
    </citation>
    <scope>NUCLEOTIDE SEQUENCE</scope>
    <source>
        <strain evidence="14">CCMP1897</strain>
    </source>
</reference>
<evidence type="ECO:0000256" key="2">
    <source>
        <dbReference type="ARBA" id="ARBA00010371"/>
    </source>
</evidence>
<keyword evidence="5" id="KW-0521">NADP</keyword>
<dbReference type="SMART" id="SM00829">
    <property type="entry name" value="PKS_ER"/>
    <property type="match status" value="1"/>
</dbReference>
<keyword evidence="6" id="KW-0809">Transit peptide</keyword>
<evidence type="ECO:0000256" key="8">
    <source>
        <dbReference type="ARBA" id="ARBA00023098"/>
    </source>
</evidence>
<dbReference type="InterPro" id="IPR036291">
    <property type="entry name" value="NAD(P)-bd_dom_sf"/>
</dbReference>
<dbReference type="InterPro" id="IPR001623">
    <property type="entry name" value="DnaJ_domain"/>
</dbReference>
<proteinExistence type="inferred from homology"/>
<dbReference type="GO" id="GO:0141148">
    <property type="term" value="F:enoyl-[acyl-carrier-protein] reductase (NADPH) activity"/>
    <property type="evidence" value="ECO:0007669"/>
    <property type="project" value="UniProtKB-EC"/>
</dbReference>
<dbReference type="GO" id="GO:0006633">
    <property type="term" value="P:fatty acid biosynthetic process"/>
    <property type="evidence" value="ECO:0007669"/>
    <property type="project" value="UniProtKB-KW"/>
</dbReference>
<dbReference type="SUPFAM" id="SSF46565">
    <property type="entry name" value="Chaperone J-domain"/>
    <property type="match status" value="1"/>
</dbReference>
<keyword evidence="4" id="KW-0276">Fatty acid metabolism</keyword>
<feature type="domain" description="J" evidence="13">
    <location>
        <begin position="4"/>
        <end position="65"/>
    </location>
</feature>
<evidence type="ECO:0000256" key="4">
    <source>
        <dbReference type="ARBA" id="ARBA00022832"/>
    </source>
</evidence>
<evidence type="ECO:0000256" key="11">
    <source>
        <dbReference type="ARBA" id="ARBA00038963"/>
    </source>
</evidence>
<dbReference type="AlphaFoldDB" id="A0A7S3XDW2"/>
<evidence type="ECO:0000256" key="10">
    <source>
        <dbReference type="ARBA" id="ARBA00023160"/>
    </source>
</evidence>
<dbReference type="Pfam" id="PF00226">
    <property type="entry name" value="DnaJ"/>
    <property type="match status" value="1"/>
</dbReference>
<dbReference type="InterPro" id="IPR013149">
    <property type="entry name" value="ADH-like_C"/>
</dbReference>
<dbReference type="InterPro" id="IPR013154">
    <property type="entry name" value="ADH-like_N"/>
</dbReference>
<evidence type="ECO:0000313" key="14">
    <source>
        <dbReference type="EMBL" id="CAE0607357.1"/>
    </source>
</evidence>
<dbReference type="PANTHER" id="PTHR43981:SF2">
    <property type="entry name" value="ENOYL-[ACYL-CARRIER-PROTEIN] REDUCTASE, MITOCHONDRIAL"/>
    <property type="match status" value="1"/>
</dbReference>
<dbReference type="SUPFAM" id="SSF51735">
    <property type="entry name" value="NAD(P)-binding Rossmann-fold domains"/>
    <property type="match status" value="1"/>
</dbReference>
<comment type="similarity">
    <text evidence="2">Belongs to the zinc-containing alcohol dehydrogenase family. Quinone oxidoreductase subfamily.</text>
</comment>
<dbReference type="EMBL" id="HBIS01001345">
    <property type="protein sequence ID" value="CAE0607357.1"/>
    <property type="molecule type" value="Transcribed_RNA"/>
</dbReference>
<dbReference type="PANTHER" id="PTHR43981">
    <property type="entry name" value="ENOYL-[ACYL-CARRIER-PROTEIN] REDUCTASE, MITOCHONDRIAL"/>
    <property type="match status" value="1"/>
</dbReference>
<name>A0A7S3XDW2_9CHLO</name>
<dbReference type="InterPro" id="IPR036869">
    <property type="entry name" value="J_dom_sf"/>
</dbReference>
<evidence type="ECO:0000256" key="6">
    <source>
        <dbReference type="ARBA" id="ARBA00022946"/>
    </source>
</evidence>
<evidence type="ECO:0000256" key="7">
    <source>
        <dbReference type="ARBA" id="ARBA00023002"/>
    </source>
</evidence>
<keyword evidence="9" id="KW-0496">Mitochondrion</keyword>
<dbReference type="Gene3D" id="3.90.180.10">
    <property type="entry name" value="Medium-chain alcohol dehydrogenases, catalytic domain"/>
    <property type="match status" value="1"/>
</dbReference>
<organism evidence="14">
    <name type="scientific">Picocystis salinarum</name>
    <dbReference type="NCBI Taxonomy" id="88271"/>
    <lineage>
        <taxon>Eukaryota</taxon>
        <taxon>Viridiplantae</taxon>
        <taxon>Chlorophyta</taxon>
        <taxon>Picocystophyceae</taxon>
        <taxon>Picocystales</taxon>
        <taxon>Picocystaceae</taxon>
        <taxon>Picocystis</taxon>
    </lineage>
</organism>
<dbReference type="SMART" id="SM00271">
    <property type="entry name" value="DnaJ"/>
    <property type="match status" value="1"/>
</dbReference>
<sequence length="497" mass="55287">MEEDLYHVLGVQPQAKETEIRRAYRNLVTREHPDKGGDPQAFAAIQRAYDVLSHREKRKQYDATGKAEKTVDEEFMESFGGGAFRDKMREQEQEKYSMAEQITVVQDQANQSHSAGFEAWLNARGETANQVFTAEDVAEQYGVVKSSYEAVPLPPIKAYEVQCNAVGHPKEALEMNSKPIPPELEWGEVLVNFRAIPINPGDLYAVVTGATGDGIGAKPPFVPGNDGLAVVVKVGPGIKGLSENDWVIPFKQGAGTWRSLAVLKEKDLLKIPVDLMPIEHAAMIREFCVAYRLLEDYGNLRPGDTVILNAANSTIGQIILQLCHLLRLRTVAVVREGPDVEKCSTWLKTLGANEVILDTGSVKLELDKKKYFAKPKLALDCVGGASALRLADTLQDGGLLVIYGCMSGKSPNFPWTHWIFKQLQVRGFSLRNWMKDNKNKILPMLESLSKLINADKLRVNYTEYELATEFDEALDHALEDSRNTKVLLKVNDIGVTY</sequence>
<dbReference type="CDD" id="cd06257">
    <property type="entry name" value="DnaJ"/>
    <property type="match status" value="1"/>
</dbReference>
<keyword evidence="8" id="KW-0443">Lipid metabolism</keyword>
<keyword evidence="7" id="KW-0560">Oxidoreductase</keyword>
<dbReference type="PROSITE" id="PS50076">
    <property type="entry name" value="DNAJ_2"/>
    <property type="match status" value="1"/>
</dbReference>
<comment type="catalytic activity">
    <reaction evidence="12">
        <text>a 2,3-saturated acyl-[ACP] + NADP(+) = a (2E)-enoyl-[ACP] + NADPH + H(+)</text>
        <dbReference type="Rhea" id="RHEA:22564"/>
        <dbReference type="Rhea" id="RHEA-COMP:9925"/>
        <dbReference type="Rhea" id="RHEA-COMP:9926"/>
        <dbReference type="ChEBI" id="CHEBI:15378"/>
        <dbReference type="ChEBI" id="CHEBI:57783"/>
        <dbReference type="ChEBI" id="CHEBI:58349"/>
        <dbReference type="ChEBI" id="CHEBI:78784"/>
        <dbReference type="ChEBI" id="CHEBI:78785"/>
        <dbReference type="EC" id="1.3.1.104"/>
    </reaction>
</comment>
<evidence type="ECO:0000256" key="12">
    <source>
        <dbReference type="ARBA" id="ARBA00048843"/>
    </source>
</evidence>
<comment type="subcellular location">
    <subcellularLocation>
        <location evidence="1">Mitochondrion</location>
    </subcellularLocation>
</comment>
<dbReference type="PRINTS" id="PR00625">
    <property type="entry name" value="JDOMAIN"/>
</dbReference>
<keyword evidence="3" id="KW-0444">Lipid biosynthesis</keyword>
<dbReference type="GO" id="GO:0005739">
    <property type="term" value="C:mitochondrion"/>
    <property type="evidence" value="ECO:0007669"/>
    <property type="project" value="UniProtKB-SubCell"/>
</dbReference>
<evidence type="ECO:0000256" key="3">
    <source>
        <dbReference type="ARBA" id="ARBA00022516"/>
    </source>
</evidence>
<gene>
    <name evidence="14" type="ORF">PSAL00342_LOCUS1174</name>
</gene>
<dbReference type="SUPFAM" id="SSF50129">
    <property type="entry name" value="GroES-like"/>
    <property type="match status" value="1"/>
</dbReference>
<dbReference type="Gene3D" id="1.10.287.110">
    <property type="entry name" value="DnaJ domain"/>
    <property type="match status" value="1"/>
</dbReference>